<dbReference type="Gene3D" id="3.10.20.30">
    <property type="match status" value="1"/>
</dbReference>
<dbReference type="GeneID" id="45433334"/>
<reference evidence="11" key="1">
    <citation type="submission" date="2015-02" db="EMBL/GenBank/DDBJ databases">
        <title>Complete genome sequence of Francisella noatunensis subsp. orientalis FNO190 isolated from farm-raised Nile tilapia in Brazil.</title>
        <authorList>
            <person name="Figueiredo H.C.P."/>
            <person name="Leal C.A.G."/>
            <person name="Pereira F.L."/>
            <person name="Soares S.C."/>
            <person name="Goncalves L.A."/>
            <person name="Dorella F.A."/>
            <person name="Carvalho A.F."/>
            <person name="Azevedo V.A.C."/>
        </authorList>
    </citation>
    <scope>NUCLEOTIDE SEQUENCE [LARGE SCALE GENOMIC DNA]</scope>
    <source>
        <strain evidence="11">FNO190</strain>
    </source>
</reference>
<dbReference type="InterPro" id="IPR004811">
    <property type="entry name" value="RelA/Spo_fam"/>
</dbReference>
<dbReference type="InterPro" id="IPR007685">
    <property type="entry name" value="RelA_SpoT"/>
</dbReference>
<dbReference type="SMART" id="SM00471">
    <property type="entry name" value="HDc"/>
    <property type="match status" value="1"/>
</dbReference>
<feature type="domain" description="HD" evidence="7">
    <location>
        <begin position="45"/>
        <end position="144"/>
    </location>
</feature>
<evidence type="ECO:0000313" key="9">
    <source>
        <dbReference type="EMBL" id="AKN88897.1"/>
    </source>
</evidence>
<dbReference type="PANTHER" id="PTHR21262">
    <property type="entry name" value="GUANOSINE-3',5'-BIS DIPHOSPHATE 3'-PYROPHOSPHOHYDROLASE"/>
    <property type="match status" value="1"/>
</dbReference>
<dbReference type="GO" id="GO:0008893">
    <property type="term" value="F:guanosine-3',5'-bis(diphosphate) 3'-diphosphatase activity"/>
    <property type="evidence" value="ECO:0007669"/>
    <property type="project" value="UniProtKB-EC"/>
</dbReference>
<dbReference type="InterPro" id="IPR006674">
    <property type="entry name" value="HD_domain"/>
</dbReference>
<dbReference type="EMBL" id="QPQM01000025">
    <property type="protein sequence ID" value="NIY57264.1"/>
    <property type="molecule type" value="Genomic_DNA"/>
</dbReference>
<feature type="domain" description="TGS" evidence="8">
    <location>
        <begin position="382"/>
        <end position="443"/>
    </location>
</feature>
<evidence type="ECO:0000259" key="8">
    <source>
        <dbReference type="PROSITE" id="PS51880"/>
    </source>
</evidence>
<reference evidence="9" key="2">
    <citation type="submission" date="2017-08" db="EMBL/GenBank/DDBJ databases">
        <title>Complete Genome Sequence of Francisella noatunensis subsp. orientalis strain FNO190.</title>
        <authorList>
            <person name="Pereira F.L."/>
            <person name="Goncalves L.A."/>
            <person name="Guilherme T.C."/>
            <person name="Soares S.C."/>
            <person name="Dorella F.A."/>
            <person name="Carvalho A.F."/>
            <person name="Leibowitz M.P."/>
            <person name="Leal C.A.G."/>
            <person name="Azevedo V.A.C."/>
            <person name="Figueiredo H.C.P."/>
        </authorList>
    </citation>
    <scope>NUCLEOTIDE SEQUENCE</scope>
    <source>
        <strain evidence="9">FNO190</strain>
    </source>
</reference>
<dbReference type="Gene3D" id="3.30.460.10">
    <property type="entry name" value="Beta Polymerase, domain 2"/>
    <property type="match status" value="1"/>
</dbReference>
<keyword evidence="6" id="KW-0175">Coiled coil</keyword>
<evidence type="ECO:0000256" key="3">
    <source>
        <dbReference type="ARBA" id="ARBA00024387"/>
    </source>
</evidence>
<protein>
    <recommendedName>
        <fullName evidence="3">guanosine-3',5'-bis(diphosphate) 3'-diphosphatase</fullName>
        <ecNumber evidence="3">3.1.7.2</ecNumber>
    </recommendedName>
</protein>
<dbReference type="FunFam" id="1.10.3210.10:FF:000001">
    <property type="entry name" value="GTP pyrophosphokinase RelA"/>
    <property type="match status" value="1"/>
</dbReference>
<dbReference type="GO" id="GO:0008728">
    <property type="term" value="F:GTP diphosphokinase activity"/>
    <property type="evidence" value="ECO:0007669"/>
    <property type="project" value="TreeGrafter"/>
</dbReference>
<dbReference type="InterPro" id="IPR043519">
    <property type="entry name" value="NT_sf"/>
</dbReference>
<accession>A0AAP6X7K4</accession>
<dbReference type="SUPFAM" id="SSF109604">
    <property type="entry name" value="HD-domain/PDEase-like"/>
    <property type="match status" value="1"/>
</dbReference>
<dbReference type="Pfam" id="PF13328">
    <property type="entry name" value="HD_4"/>
    <property type="match status" value="1"/>
</dbReference>
<comment type="function">
    <text evidence="5">In eubacteria ppGpp (guanosine 3'-diphosphate 5'-diphosphate) is a mediator of the stringent response that coordinates a variety of cellular activities in response to changes in nutritional abundance.</text>
</comment>
<dbReference type="RefSeq" id="WP_014715535.1">
    <property type="nucleotide sequence ID" value="NZ_CP011923.2"/>
</dbReference>
<dbReference type="InterPro" id="IPR012675">
    <property type="entry name" value="Beta-grasp_dom_sf"/>
</dbReference>
<organism evidence="10 12">
    <name type="scientific">Francisella orientalis</name>
    <dbReference type="NCBI Taxonomy" id="299583"/>
    <lineage>
        <taxon>Bacteria</taxon>
        <taxon>Pseudomonadati</taxon>
        <taxon>Pseudomonadota</taxon>
        <taxon>Gammaproteobacteria</taxon>
        <taxon>Thiotrichales</taxon>
        <taxon>Francisellaceae</taxon>
        <taxon>Francisella</taxon>
    </lineage>
</organism>
<gene>
    <name evidence="10" type="ORF">CHQ83_08845</name>
    <name evidence="9" type="ORF">FNO190_1230</name>
</gene>
<dbReference type="InterPro" id="IPR004095">
    <property type="entry name" value="TGS"/>
</dbReference>
<comment type="catalytic activity">
    <reaction evidence="4">
        <text>guanosine 3',5'-bis(diphosphate) + H2O = GDP + diphosphate + H(+)</text>
        <dbReference type="Rhea" id="RHEA:14253"/>
        <dbReference type="ChEBI" id="CHEBI:15377"/>
        <dbReference type="ChEBI" id="CHEBI:15378"/>
        <dbReference type="ChEBI" id="CHEBI:33019"/>
        <dbReference type="ChEBI" id="CHEBI:58189"/>
        <dbReference type="ChEBI" id="CHEBI:77828"/>
        <dbReference type="EC" id="3.1.7.2"/>
    </reaction>
</comment>
<comment type="pathway">
    <text evidence="2">Purine metabolism; ppGpp biosynthesis; ppGpp from GDP: step 1/1.</text>
</comment>
<dbReference type="CDD" id="cd01668">
    <property type="entry name" value="TGS_RSH"/>
    <property type="match status" value="1"/>
</dbReference>
<dbReference type="Proteomes" id="UP000035930">
    <property type="component" value="Chromosome"/>
</dbReference>
<dbReference type="EC" id="3.1.7.2" evidence="3"/>
<reference evidence="10" key="3">
    <citation type="journal article" date="2020" name="Int. J. Syst. Evol. Microbiol.">
        <title>Reclassification of Francisella noatunensis subsp. orientalis Ottem et al. 2009 as Francisella orientalis sp. nov., Francisella noatunensis subsp. chilensis subsp. nov. and emended description of Francisella noatunensis.</title>
        <authorList>
            <person name="Ramirez-Paredes J.G."/>
            <person name="Larsson P."/>
            <person name="Thompson K.D."/>
            <person name="Penman D.J."/>
            <person name="Busse H.J."/>
            <person name="Ohrman C."/>
            <person name="Sjodin A."/>
            <person name="Soto E."/>
            <person name="Richards R.H."/>
            <person name="Adams A."/>
            <person name="Colquhoun D.J."/>
        </authorList>
    </citation>
    <scope>NUCLEOTIDE SEQUENCE</scope>
    <source>
        <strain evidence="10">LADL-07285A</strain>
    </source>
</reference>
<comment type="similarity">
    <text evidence="5">Belongs to the relA/spoT family.</text>
</comment>
<dbReference type="Proteomes" id="UP000774689">
    <property type="component" value="Unassembled WGS sequence"/>
</dbReference>
<dbReference type="SUPFAM" id="SSF81301">
    <property type="entry name" value="Nucleotidyltransferase"/>
    <property type="match status" value="1"/>
</dbReference>
<dbReference type="PROSITE" id="PS51880">
    <property type="entry name" value="TGS"/>
    <property type="match status" value="1"/>
</dbReference>
<dbReference type="GO" id="GO:0015969">
    <property type="term" value="P:guanosine tetraphosphate metabolic process"/>
    <property type="evidence" value="ECO:0007669"/>
    <property type="project" value="InterPro"/>
</dbReference>
<evidence type="ECO:0000256" key="2">
    <source>
        <dbReference type="ARBA" id="ARBA00024329"/>
    </source>
</evidence>
<dbReference type="GO" id="GO:0005886">
    <property type="term" value="C:plasma membrane"/>
    <property type="evidence" value="ECO:0007669"/>
    <property type="project" value="TreeGrafter"/>
</dbReference>
<evidence type="ECO:0000313" key="11">
    <source>
        <dbReference type="Proteomes" id="UP000035930"/>
    </source>
</evidence>
<feature type="coiled-coil region" evidence="6">
    <location>
        <begin position="195"/>
        <end position="222"/>
    </location>
</feature>
<dbReference type="AlphaFoldDB" id="A0AAP6X7K4"/>
<dbReference type="GO" id="GO:0015949">
    <property type="term" value="P:nucleobase-containing small molecule interconversion"/>
    <property type="evidence" value="ECO:0007669"/>
    <property type="project" value="UniProtKB-ARBA"/>
</dbReference>
<name>A0AAP6X7K4_9GAMM</name>
<dbReference type="PANTHER" id="PTHR21262:SF36">
    <property type="entry name" value="BIFUNCTIONAL (P)PPGPP SYNTHASE_HYDROLASE SPOT"/>
    <property type="match status" value="1"/>
</dbReference>
<keyword evidence="1" id="KW-0378">Hydrolase</keyword>
<sequence>MFCFYSLNQLISKYLPAEERLKIAQVFIFGADAHETQVRSSGEPYFTHPVAVACILAELHMDVDTIIAALLHDVVEDTDHTAEDIATLFGDKVAELVEGVTKLTQIRHKNKIEQQAENFRKMLLSVTKDVRVIFIKLADRLHNMQTLAPLKPEKKRRISKETLDVFAPLAHRLGINTLKEQLETLAFEGMNPYRYHILEEKVKKVEKNKEKVFQQVKDALADKLSGIVIDDGIKSRKKTLYSIYNKMRKKGISFDDIMDMYAYKVIVPNRIDCYVALGKVHELYKPIPQRFKDYIATPKANGYRSIHTVVLGPYNIPLEIQIKTDHMDCQAEYGIAAHWSYKIGEKTDKALQRWLKKISDINVYTASSVEFWENVKSDIFSNDVFVFTPQGDIVDLPINSTCIDFAYFIHTDIGNKCISAKVNRKPVPLNYRLKQGDNVEIVTSVVADPNPAWLEFAETSRAKSAIKDFLKQQYRNIDYIRGKDIVEGELRLLGVDLKEVPNEIIDGALFNYEGIDTINRFYLDTGLGLIDPNNFIDFIVKHFNDMRSAYKKSAMAKIQIRYGDDSRIADCCLPLPNDEIVGIVNEEGNVEVHRKSCNELYSKIKDGKIKQIYADWFTNADDDPSFRARLSIMLKNIPGAIAKITATFAREGVNIRSFDMMFVDNKHAKLACVVVVRNRRELYLLIRLVRKIDVCVDIERILNKLFDISSSIKSVN</sequence>
<dbReference type="InterPro" id="IPR045865">
    <property type="entry name" value="ACT-like_dom_sf"/>
</dbReference>
<evidence type="ECO:0000313" key="10">
    <source>
        <dbReference type="EMBL" id="NIY57264.1"/>
    </source>
</evidence>
<proteinExistence type="inferred from homology"/>
<dbReference type="InterPro" id="IPR012676">
    <property type="entry name" value="TGS-like"/>
</dbReference>
<evidence type="ECO:0000313" key="12">
    <source>
        <dbReference type="Proteomes" id="UP000774689"/>
    </source>
</evidence>
<dbReference type="Gene3D" id="1.10.3210.10">
    <property type="entry name" value="Hypothetical protein af1432"/>
    <property type="match status" value="1"/>
</dbReference>
<dbReference type="NCBIfam" id="TIGR00691">
    <property type="entry name" value="spoT_relA"/>
    <property type="match status" value="1"/>
</dbReference>
<dbReference type="Pfam" id="PF02824">
    <property type="entry name" value="TGS"/>
    <property type="match status" value="1"/>
</dbReference>
<dbReference type="SUPFAM" id="SSF81271">
    <property type="entry name" value="TGS-like"/>
    <property type="match status" value="1"/>
</dbReference>
<dbReference type="CDD" id="cd00077">
    <property type="entry name" value="HDc"/>
    <property type="match status" value="1"/>
</dbReference>
<dbReference type="InterPro" id="IPR003607">
    <property type="entry name" value="HD/PDEase_dom"/>
</dbReference>
<dbReference type="EMBL" id="CP011923">
    <property type="protein sequence ID" value="AKN88897.1"/>
    <property type="molecule type" value="Genomic_DNA"/>
</dbReference>
<dbReference type="PROSITE" id="PS51831">
    <property type="entry name" value="HD"/>
    <property type="match status" value="1"/>
</dbReference>
<dbReference type="GO" id="GO:0042594">
    <property type="term" value="P:response to starvation"/>
    <property type="evidence" value="ECO:0007669"/>
    <property type="project" value="TreeGrafter"/>
</dbReference>
<dbReference type="CDD" id="cd05399">
    <property type="entry name" value="NT_Rel-Spo_like"/>
    <property type="match status" value="1"/>
</dbReference>
<dbReference type="Pfam" id="PF13291">
    <property type="entry name" value="ACT_4"/>
    <property type="match status" value="1"/>
</dbReference>
<dbReference type="InterPro" id="IPR033655">
    <property type="entry name" value="TGS_RelA/SpoT"/>
</dbReference>
<evidence type="ECO:0000259" key="7">
    <source>
        <dbReference type="PROSITE" id="PS51831"/>
    </source>
</evidence>
<evidence type="ECO:0000256" key="1">
    <source>
        <dbReference type="ARBA" id="ARBA00022801"/>
    </source>
</evidence>
<dbReference type="SMART" id="SM00954">
    <property type="entry name" value="RelA_SpoT"/>
    <property type="match status" value="1"/>
</dbReference>
<evidence type="ECO:0000256" key="5">
    <source>
        <dbReference type="RuleBase" id="RU003847"/>
    </source>
</evidence>
<evidence type="ECO:0000256" key="4">
    <source>
        <dbReference type="ARBA" id="ARBA00047968"/>
    </source>
</evidence>
<dbReference type="FunFam" id="3.10.20.30:FF:000002">
    <property type="entry name" value="GTP pyrophosphokinase (RelA/SpoT)"/>
    <property type="match status" value="1"/>
</dbReference>
<dbReference type="SUPFAM" id="SSF55021">
    <property type="entry name" value="ACT-like"/>
    <property type="match status" value="1"/>
</dbReference>
<dbReference type="FunFam" id="3.30.460.10:FF:000001">
    <property type="entry name" value="GTP pyrophosphokinase RelA"/>
    <property type="match status" value="1"/>
</dbReference>
<dbReference type="InterPro" id="IPR002912">
    <property type="entry name" value="ACT_dom"/>
</dbReference>
<dbReference type="Pfam" id="PF04607">
    <property type="entry name" value="RelA_SpoT"/>
    <property type="match status" value="1"/>
</dbReference>
<keyword evidence="11" id="KW-1185">Reference proteome</keyword>
<dbReference type="Gene3D" id="3.30.70.260">
    <property type="match status" value="1"/>
</dbReference>
<evidence type="ECO:0000256" key="6">
    <source>
        <dbReference type="SAM" id="Coils"/>
    </source>
</evidence>